<dbReference type="PANTHER" id="PTHR41521">
    <property type="match status" value="1"/>
</dbReference>
<accession>A0ABW6FLI8</accession>
<evidence type="ECO:0000313" key="2">
    <source>
        <dbReference type="EMBL" id="MFD5100531.1"/>
    </source>
</evidence>
<dbReference type="SUPFAM" id="SSF54909">
    <property type="entry name" value="Dimeric alpha+beta barrel"/>
    <property type="match status" value="1"/>
</dbReference>
<dbReference type="Pfam" id="PF07045">
    <property type="entry name" value="DUF1330"/>
    <property type="match status" value="1"/>
</dbReference>
<comment type="caution">
    <text evidence="2">The sequence shown here is derived from an EMBL/GenBank/DDBJ whole genome shotgun (WGS) entry which is preliminary data.</text>
</comment>
<organism evidence="2 3">
    <name type="scientific">Streptomyces albidochromogenes</name>
    <dbReference type="NCBI Taxonomy" id="329524"/>
    <lineage>
        <taxon>Bacteria</taxon>
        <taxon>Bacillati</taxon>
        <taxon>Actinomycetota</taxon>
        <taxon>Actinomycetes</taxon>
        <taxon>Kitasatosporales</taxon>
        <taxon>Streptomycetaceae</taxon>
        <taxon>Streptomyces</taxon>
    </lineage>
</organism>
<gene>
    <name evidence="2" type="ORF">ACFWJN_16435</name>
</gene>
<dbReference type="Gene3D" id="3.30.70.100">
    <property type="match status" value="1"/>
</dbReference>
<name>A0ABW6FLI8_9ACTN</name>
<dbReference type="InterPro" id="IPR011008">
    <property type="entry name" value="Dimeric_a/b-barrel"/>
</dbReference>
<dbReference type="PANTHER" id="PTHR41521:SF4">
    <property type="entry name" value="BLR0684 PROTEIN"/>
    <property type="match status" value="1"/>
</dbReference>
<dbReference type="InterPro" id="IPR010753">
    <property type="entry name" value="DUF1330"/>
</dbReference>
<sequence>MSAYAVGHLRAAAQHEDIFVYMERIQATLDPFGGQFLVHGTEVEVLEGEWPGNLVVIGFPDLAKARDWYDSEAYQELLPLRTRHVAGEVILVEGVAPGYDAADTAARLRQRHRAA</sequence>
<proteinExistence type="predicted"/>
<keyword evidence="3" id="KW-1185">Reference proteome</keyword>
<dbReference type="Proteomes" id="UP001598448">
    <property type="component" value="Unassembled WGS sequence"/>
</dbReference>
<evidence type="ECO:0000259" key="1">
    <source>
        <dbReference type="Pfam" id="PF07045"/>
    </source>
</evidence>
<evidence type="ECO:0000313" key="3">
    <source>
        <dbReference type="Proteomes" id="UP001598448"/>
    </source>
</evidence>
<dbReference type="EMBL" id="JBHXIJ010000104">
    <property type="protein sequence ID" value="MFD5100531.1"/>
    <property type="molecule type" value="Genomic_DNA"/>
</dbReference>
<dbReference type="RefSeq" id="WP_386714460.1">
    <property type="nucleotide sequence ID" value="NZ_JBHXIJ010000104.1"/>
</dbReference>
<protein>
    <submittedName>
        <fullName evidence="2">DUF1330 domain-containing protein</fullName>
    </submittedName>
</protein>
<feature type="domain" description="DUF1330" evidence="1">
    <location>
        <begin position="2"/>
        <end position="95"/>
    </location>
</feature>
<reference evidence="2 3" key="1">
    <citation type="submission" date="2024-09" db="EMBL/GenBank/DDBJ databases">
        <title>The Natural Products Discovery Center: Release of the First 8490 Sequenced Strains for Exploring Actinobacteria Biosynthetic Diversity.</title>
        <authorList>
            <person name="Kalkreuter E."/>
            <person name="Kautsar S.A."/>
            <person name="Yang D."/>
            <person name="Bader C.D."/>
            <person name="Teijaro C.N."/>
            <person name="Fluegel L."/>
            <person name="Davis C.M."/>
            <person name="Simpson J.R."/>
            <person name="Lauterbach L."/>
            <person name="Steele A.D."/>
            <person name="Gui C."/>
            <person name="Meng S."/>
            <person name="Li G."/>
            <person name="Viehrig K."/>
            <person name="Ye F."/>
            <person name="Su P."/>
            <person name="Kiefer A.F."/>
            <person name="Nichols A."/>
            <person name="Cepeda A.J."/>
            <person name="Yan W."/>
            <person name="Fan B."/>
            <person name="Jiang Y."/>
            <person name="Adhikari A."/>
            <person name="Zheng C.-J."/>
            <person name="Schuster L."/>
            <person name="Cowan T.M."/>
            <person name="Smanski M.J."/>
            <person name="Chevrette M.G."/>
            <person name="De Carvalho L.P.S."/>
            <person name="Shen B."/>
        </authorList>
    </citation>
    <scope>NUCLEOTIDE SEQUENCE [LARGE SCALE GENOMIC DNA]</scope>
    <source>
        <strain evidence="2 3">NPDC058348</strain>
    </source>
</reference>